<dbReference type="AlphaFoldDB" id="A0A316VAV7"/>
<accession>A0A316VAV7</accession>
<dbReference type="GeneID" id="37022835"/>
<sequence length="131" mass="15963">MDPKEKADRKRAYAREKAREWRRGVRERKLAGTLTSKDLRSFDLLKARKRKYNQNHKESLAKYFREYQKNHLDECAARSKKWRLENLEKARQADKRYRETNAEQIRINKARSRLKKKQNDANNDRSAEKQR</sequence>
<feature type="compositionally biased region" description="Basic and acidic residues" evidence="1">
    <location>
        <begin position="117"/>
        <end position="131"/>
    </location>
</feature>
<dbReference type="InParanoid" id="A0A316VAV7"/>
<feature type="compositionally biased region" description="Basic and acidic residues" evidence="1">
    <location>
        <begin position="89"/>
        <end position="101"/>
    </location>
</feature>
<evidence type="ECO:0000313" key="3">
    <source>
        <dbReference type="Proteomes" id="UP000245771"/>
    </source>
</evidence>
<protein>
    <submittedName>
        <fullName evidence="2">Uncharacterized protein</fullName>
    </submittedName>
</protein>
<evidence type="ECO:0000256" key="1">
    <source>
        <dbReference type="SAM" id="MobiDB-lite"/>
    </source>
</evidence>
<gene>
    <name evidence="2" type="ORF">FA14DRAFT_181020</name>
</gene>
<dbReference type="Proteomes" id="UP000245771">
    <property type="component" value="Unassembled WGS sequence"/>
</dbReference>
<organism evidence="2 3">
    <name type="scientific">Meira miltonrushii</name>
    <dbReference type="NCBI Taxonomy" id="1280837"/>
    <lineage>
        <taxon>Eukaryota</taxon>
        <taxon>Fungi</taxon>
        <taxon>Dikarya</taxon>
        <taxon>Basidiomycota</taxon>
        <taxon>Ustilaginomycotina</taxon>
        <taxon>Exobasidiomycetes</taxon>
        <taxon>Exobasidiales</taxon>
        <taxon>Brachybasidiaceae</taxon>
        <taxon>Meira</taxon>
    </lineage>
</organism>
<keyword evidence="3" id="KW-1185">Reference proteome</keyword>
<dbReference type="EMBL" id="KZ819604">
    <property type="protein sequence ID" value="PWN34394.1"/>
    <property type="molecule type" value="Genomic_DNA"/>
</dbReference>
<name>A0A316VAV7_9BASI</name>
<dbReference type="RefSeq" id="XP_025354696.1">
    <property type="nucleotide sequence ID" value="XM_025501054.1"/>
</dbReference>
<feature type="region of interest" description="Disordered" evidence="1">
    <location>
        <begin position="89"/>
        <end position="131"/>
    </location>
</feature>
<proteinExistence type="predicted"/>
<reference evidence="2 3" key="1">
    <citation type="journal article" date="2018" name="Mol. Biol. Evol.">
        <title>Broad Genomic Sampling Reveals a Smut Pathogenic Ancestry of the Fungal Clade Ustilaginomycotina.</title>
        <authorList>
            <person name="Kijpornyongpan T."/>
            <person name="Mondo S.J."/>
            <person name="Barry K."/>
            <person name="Sandor L."/>
            <person name="Lee J."/>
            <person name="Lipzen A."/>
            <person name="Pangilinan J."/>
            <person name="LaButti K."/>
            <person name="Hainaut M."/>
            <person name="Henrissat B."/>
            <person name="Grigoriev I.V."/>
            <person name="Spatafora J.W."/>
            <person name="Aime M.C."/>
        </authorList>
    </citation>
    <scope>NUCLEOTIDE SEQUENCE [LARGE SCALE GENOMIC DNA]</scope>
    <source>
        <strain evidence="2 3">MCA 3882</strain>
    </source>
</reference>
<evidence type="ECO:0000313" key="2">
    <source>
        <dbReference type="EMBL" id="PWN34394.1"/>
    </source>
</evidence>